<evidence type="ECO:0000256" key="7">
    <source>
        <dbReference type="ARBA" id="ARBA00022723"/>
    </source>
</evidence>
<dbReference type="GO" id="GO:0007156">
    <property type="term" value="P:homophilic cell adhesion via plasma membrane adhesion molecules"/>
    <property type="evidence" value="ECO:0007669"/>
    <property type="project" value="InterPro"/>
</dbReference>
<name>A0A3N0YGH8_ANAGA</name>
<evidence type="ECO:0000313" key="25">
    <source>
        <dbReference type="Proteomes" id="UP000281406"/>
    </source>
</evidence>
<evidence type="ECO:0000256" key="19">
    <source>
        <dbReference type="ARBA" id="ARBA00074928"/>
    </source>
</evidence>
<dbReference type="InterPro" id="IPR002126">
    <property type="entry name" value="Cadherin-like_dom"/>
</dbReference>
<feature type="domain" description="Cadherin" evidence="23">
    <location>
        <begin position="558"/>
        <end position="673"/>
    </location>
</feature>
<evidence type="ECO:0000256" key="15">
    <source>
        <dbReference type="ARBA" id="ARBA00023136"/>
    </source>
</evidence>
<evidence type="ECO:0000256" key="13">
    <source>
        <dbReference type="ARBA" id="ARBA00022889"/>
    </source>
</evidence>
<evidence type="ECO:0000256" key="3">
    <source>
        <dbReference type="ARBA" id="ARBA00010381"/>
    </source>
</evidence>
<keyword evidence="25" id="KW-1185">Reference proteome</keyword>
<keyword evidence="15 22" id="KW-0472">Membrane</keyword>
<comment type="caution">
    <text evidence="24">The sequence shown here is derived from an EMBL/GenBank/DDBJ whole genome shotgun (WGS) entry which is preliminary data.</text>
</comment>
<evidence type="ECO:0000256" key="2">
    <source>
        <dbReference type="ARBA" id="ARBA00008846"/>
    </source>
</evidence>
<comment type="similarity">
    <text evidence="2">Belongs to the small GTPase superfamily. RGK family.</text>
</comment>
<dbReference type="InterPro" id="IPR001806">
    <property type="entry name" value="Small_GTPase"/>
</dbReference>
<feature type="domain" description="Cadherin" evidence="23">
    <location>
        <begin position="489"/>
        <end position="556"/>
    </location>
</feature>
<keyword evidence="13" id="KW-0130">Cell adhesion</keyword>
<dbReference type="PRINTS" id="PR00205">
    <property type="entry name" value="CADHERIN"/>
</dbReference>
<feature type="domain" description="Cadherin" evidence="23">
    <location>
        <begin position="1011"/>
        <end position="1111"/>
    </location>
</feature>
<feature type="domain" description="Cadherin" evidence="23">
    <location>
        <begin position="768"/>
        <end position="894"/>
    </location>
</feature>
<evidence type="ECO:0000256" key="17">
    <source>
        <dbReference type="ARBA" id="ARBA00055145"/>
    </source>
</evidence>
<keyword evidence="4" id="KW-1003">Cell membrane</keyword>
<dbReference type="PANTHER" id="PTHR24027:SF424">
    <property type="entry name" value="CADHERIN-16 ISOFORM X3"/>
    <property type="match status" value="1"/>
</dbReference>
<evidence type="ECO:0000256" key="8">
    <source>
        <dbReference type="ARBA" id="ARBA00022729"/>
    </source>
</evidence>
<dbReference type="InterPro" id="IPR005225">
    <property type="entry name" value="Small_GTP-bd"/>
</dbReference>
<dbReference type="EMBL" id="RJVU01042594">
    <property type="protein sequence ID" value="ROL45346.1"/>
    <property type="molecule type" value="Genomic_DNA"/>
</dbReference>
<dbReference type="Gene3D" id="3.30.300.130">
    <property type="entry name" value="Fe-S cluster assembly (FSCA)"/>
    <property type="match status" value="1"/>
</dbReference>
<dbReference type="NCBIfam" id="TIGR00231">
    <property type="entry name" value="small_GTP"/>
    <property type="match status" value="1"/>
</dbReference>
<dbReference type="Pfam" id="PF01883">
    <property type="entry name" value="FeS_assembly_P"/>
    <property type="match status" value="1"/>
</dbReference>
<comment type="similarity">
    <text evidence="3">Belongs to the MIP18 family.</text>
</comment>
<keyword evidence="9" id="KW-0677">Repeat</keyword>
<evidence type="ECO:0000259" key="23">
    <source>
        <dbReference type="PROSITE" id="PS50268"/>
    </source>
</evidence>
<dbReference type="PANTHER" id="PTHR24027">
    <property type="entry name" value="CADHERIN-23"/>
    <property type="match status" value="1"/>
</dbReference>
<feature type="transmembrane region" description="Helical" evidence="22">
    <location>
        <begin position="1234"/>
        <end position="1255"/>
    </location>
</feature>
<dbReference type="SMART" id="SM00173">
    <property type="entry name" value="RAS"/>
    <property type="match status" value="1"/>
</dbReference>
<dbReference type="Pfam" id="PF00071">
    <property type="entry name" value="Ras"/>
    <property type="match status" value="1"/>
</dbReference>
<dbReference type="InterPro" id="IPR020894">
    <property type="entry name" value="Cadherin_CS"/>
</dbReference>
<keyword evidence="6 22" id="KW-0812">Transmembrane</keyword>
<evidence type="ECO:0000256" key="4">
    <source>
        <dbReference type="ARBA" id="ARBA00022475"/>
    </source>
</evidence>
<organism evidence="24 25">
    <name type="scientific">Anabarilius grahami</name>
    <name type="common">Kanglang fish</name>
    <name type="synonym">Barilius grahami</name>
    <dbReference type="NCBI Taxonomy" id="495550"/>
    <lineage>
        <taxon>Eukaryota</taxon>
        <taxon>Metazoa</taxon>
        <taxon>Chordata</taxon>
        <taxon>Craniata</taxon>
        <taxon>Vertebrata</taxon>
        <taxon>Euteleostomi</taxon>
        <taxon>Actinopterygii</taxon>
        <taxon>Neopterygii</taxon>
        <taxon>Teleostei</taxon>
        <taxon>Ostariophysi</taxon>
        <taxon>Cypriniformes</taxon>
        <taxon>Xenocyprididae</taxon>
        <taxon>Xenocypridinae</taxon>
        <taxon>Xenocypridinae incertae sedis</taxon>
        <taxon>Anabarilius</taxon>
    </lineage>
</organism>
<dbReference type="GO" id="GO:0003924">
    <property type="term" value="F:GTPase activity"/>
    <property type="evidence" value="ECO:0007669"/>
    <property type="project" value="InterPro"/>
</dbReference>
<accession>A0A3N0YGH8</accession>
<comment type="subunit">
    <text evidence="18">Component of the CIA complex. Component of the MMXD complex, which includes CIAO1, ERCC2, CIAO2B, MMS19 and SLC25A5. Interacts with CIAO1, ERCC2 and MMS19; the interactions are direct. Interacts with KIF4A; the interaction facilitates the transfer of Fe-S clusters to KIF4A to ensure proper localization of KIF4A to the mitotic machinery. Interacts with CCDC117; the interaction is direct.</text>
</comment>
<evidence type="ECO:0000256" key="10">
    <source>
        <dbReference type="ARBA" id="ARBA00022741"/>
    </source>
</evidence>
<evidence type="ECO:0000256" key="16">
    <source>
        <dbReference type="ARBA" id="ARBA00023180"/>
    </source>
</evidence>
<comment type="function">
    <text evidence="17">Component of the cytosolic iron-sulfur protein assembly (CIA) complex, a multiprotein complex that mediates the incorporation of iron-sulfur cluster into extramitochondrial Fe/S proteins. As a CIA complex component and in collaboration with CIAO1 and MMS19, binds to and facilitates the assembly of most cytosolic-nuclear Fe/S proteins. As part of the mitotic spindle-associated MMXD complex it plays a role in chromosome segregation, probably by facilitating iron-sulfur cluster assembly into ERCC2/XPD. Together with MMS19, facilitates the transfer of Fe-S clusters to the motor protein KIF4A, which ensures proper localization of KIF4A to mitotic machinery components to promote the progression of mitosis.</text>
</comment>
<dbReference type="InterPro" id="IPR039808">
    <property type="entry name" value="Cadherin"/>
</dbReference>
<keyword evidence="11" id="KW-0159">Chromosome partition</keyword>
<dbReference type="GO" id="GO:0016477">
    <property type="term" value="P:cell migration"/>
    <property type="evidence" value="ECO:0007669"/>
    <property type="project" value="TreeGrafter"/>
</dbReference>
<dbReference type="GO" id="GO:0005912">
    <property type="term" value="C:adherens junction"/>
    <property type="evidence" value="ECO:0007669"/>
    <property type="project" value="TreeGrafter"/>
</dbReference>
<evidence type="ECO:0000256" key="6">
    <source>
        <dbReference type="ARBA" id="ARBA00022692"/>
    </source>
</evidence>
<evidence type="ECO:0000256" key="18">
    <source>
        <dbReference type="ARBA" id="ARBA00065687"/>
    </source>
</evidence>
<evidence type="ECO:0000256" key="11">
    <source>
        <dbReference type="ARBA" id="ARBA00022829"/>
    </source>
</evidence>
<dbReference type="PROSITE" id="PS51419">
    <property type="entry name" value="RAB"/>
    <property type="match status" value="1"/>
</dbReference>
<evidence type="ECO:0000256" key="20">
    <source>
        <dbReference type="ARBA" id="ARBA00075477"/>
    </source>
</evidence>
<dbReference type="SUPFAM" id="SSF117916">
    <property type="entry name" value="Fe-S cluster assembly (FSCA) domain-like"/>
    <property type="match status" value="1"/>
</dbReference>
<dbReference type="InterPro" id="IPR002744">
    <property type="entry name" value="MIP18-like"/>
</dbReference>
<gene>
    <name evidence="24" type="ORF">DPX16_4687</name>
</gene>
<dbReference type="AlphaFoldDB" id="A0A3N0YGH8"/>
<dbReference type="GO" id="GO:0016342">
    <property type="term" value="C:catenin complex"/>
    <property type="evidence" value="ECO:0007669"/>
    <property type="project" value="TreeGrafter"/>
</dbReference>
<dbReference type="OrthoDB" id="8804268at2759"/>
<keyword evidence="16" id="KW-0325">Glycoprotein</keyword>
<evidence type="ECO:0000256" key="22">
    <source>
        <dbReference type="SAM" id="Phobius"/>
    </source>
</evidence>
<dbReference type="GO" id="GO:0007043">
    <property type="term" value="P:cell-cell junction assembly"/>
    <property type="evidence" value="ECO:0007669"/>
    <property type="project" value="TreeGrafter"/>
</dbReference>
<feature type="domain" description="Cadherin" evidence="23">
    <location>
        <begin position="904"/>
        <end position="1010"/>
    </location>
</feature>
<dbReference type="PROSITE" id="PS50268">
    <property type="entry name" value="CADHERIN_2"/>
    <property type="match status" value="7"/>
</dbReference>
<dbReference type="CDD" id="cd04148">
    <property type="entry name" value="RGK"/>
    <property type="match status" value="1"/>
</dbReference>
<dbReference type="FunFam" id="3.40.50.300:FF:000311">
    <property type="entry name" value="GTP-binding protein RAD"/>
    <property type="match status" value="1"/>
</dbReference>
<evidence type="ECO:0000256" key="1">
    <source>
        <dbReference type="ARBA" id="ARBA00004251"/>
    </source>
</evidence>
<evidence type="ECO:0000256" key="5">
    <source>
        <dbReference type="ARBA" id="ARBA00022553"/>
    </source>
</evidence>
<dbReference type="GO" id="GO:0034332">
    <property type="term" value="P:adherens junction organization"/>
    <property type="evidence" value="ECO:0007669"/>
    <property type="project" value="TreeGrafter"/>
</dbReference>
<dbReference type="PROSITE" id="PS51421">
    <property type="entry name" value="RAS"/>
    <property type="match status" value="1"/>
</dbReference>
<dbReference type="FunFam" id="2.60.40.60:FF:000188">
    <property type="entry name" value="Cadherin 17"/>
    <property type="match status" value="1"/>
</dbReference>
<dbReference type="Pfam" id="PF00028">
    <property type="entry name" value="Cadherin"/>
    <property type="match status" value="4"/>
</dbReference>
<feature type="domain" description="Cadherin" evidence="23">
    <location>
        <begin position="1132"/>
        <end position="1223"/>
    </location>
</feature>
<comment type="subcellular location">
    <subcellularLocation>
        <location evidence="1">Cell membrane</location>
        <topology evidence="1">Single-pass type I membrane protein</topology>
    </subcellularLocation>
</comment>
<dbReference type="GO" id="GO:0005509">
    <property type="term" value="F:calcium ion binding"/>
    <property type="evidence" value="ECO:0007669"/>
    <property type="project" value="UniProtKB-UniRule"/>
</dbReference>
<dbReference type="PRINTS" id="PR00449">
    <property type="entry name" value="RASTRNSFRMNG"/>
</dbReference>
<protein>
    <recommendedName>
        <fullName evidence="19">Cytosolic iron-sulfur assembly component 2B</fullName>
    </recommendedName>
    <alternativeName>
        <fullName evidence="20">Mitotic spindle-associated MMXD complex subunit MIP18</fullName>
    </alternativeName>
</protein>
<dbReference type="GO" id="GO:0008013">
    <property type="term" value="F:beta-catenin binding"/>
    <property type="evidence" value="ECO:0007669"/>
    <property type="project" value="TreeGrafter"/>
</dbReference>
<feature type="domain" description="Cadherin" evidence="23">
    <location>
        <begin position="694"/>
        <end position="767"/>
    </location>
</feature>
<dbReference type="GO" id="GO:0044331">
    <property type="term" value="P:cell-cell adhesion mediated by cadherin"/>
    <property type="evidence" value="ECO:0007669"/>
    <property type="project" value="TreeGrafter"/>
</dbReference>
<dbReference type="GO" id="GO:0005525">
    <property type="term" value="F:GTP binding"/>
    <property type="evidence" value="ECO:0007669"/>
    <property type="project" value="InterPro"/>
</dbReference>
<dbReference type="InterPro" id="IPR015919">
    <property type="entry name" value="Cadherin-like_sf"/>
</dbReference>
<dbReference type="GO" id="GO:0000902">
    <property type="term" value="P:cell morphogenesis"/>
    <property type="evidence" value="ECO:0007669"/>
    <property type="project" value="TreeGrafter"/>
</dbReference>
<sequence length="1277" mass="142591">MSGGTRLENANPLIFQRSGERLLTATDEDEDVADPIDDREIFDILSVSINDPEHPLSLEELNVVEQMRVNVNDQESSVSVEFTPTIPHCSMATLIGLSIKVKLLRSLPDRFKIDVHITPGTHASEDADRFGVMTLNKGDKLRNMDKRRGSMPFPLHLQNLHRRSMPVDDRELRSMPEAQPTELSSLMRFSPGEQHRNSCVSDSSDSVISSGSDSDCQVYKVVLLGEHGVGKSSLARIFGGVEDSNDSEETGNTYDRSLVVDDEETSILLYDIWEQDNSQWLKDQCMRMGDAYIIVYSVTDKSSFEKASELRIQLRRARQSENIPIILVGNKSDLVRSREVSVDEGSACAVVFDCKFIETSASLHHNVRDLFEGIVRQIRLRKDSKEENARRMANCKRRESISKKAKRFLGRMVARKNKKMAFRQKSKSCHDLKKAAVGSMESLSACFIALSVLTQNILLSEAAHLKIGVPENYDGIFPWYLTKLLDLPLTYSDLTVSGDDEGIFGVESGFLYALKPLDREKQPSYSLQVSFTKSMHTQSFTVEVCVIDKNDNVPVFLEESMRGSVQLGLLKGIPFMQVEALDRDDRNTAHADLRYSLLDQIPRIPASHMFSIDSITGEVSLTEDGASTLDPEMCGRYKLSVMVQDMAGKANAFFSTGTVLVEVTGNAWASPDPVRLQENLPGPYPIPISQVKWSGSPVEYSLEGEFPEMLFTINREGIIYLNAPLDRETQDQFHIDIVVERPDGREIAKPVELRVMVGDANDNRPTFPQMQYHTVVKELATKGTEILTVQAADNDDPKTDNVRIFYRLVGQMPETPRNLFRVDRDSGVITVQADSMEGTAPQYTLTITAEDAKGRHILNTDQCKNSLVRMAPRLNSSCTVIVKVLDENNNPPIFSHHEYGPFHLAEDSSVGTTVTVVSAWDADEWGGDSWQVDYRLESGNEEEVFTLVTDRQTNEAALILDKVLDFERENEYILVLSAQNPVALVRGRYGPASTATVTIFIDDINEGPVLSQSHYEVTVREGEEPGRVIATIRGYDPDSHPIRYSLRGDTKKYFSIGKYSGELKTVQALDREENSTYTMEVVAEDGRNSSLSASTLVTVHILDVNDNSPVLVGDYSWKYLCTPRWEDQALVLASRDSDGPQHGGRLNFSLRSDTTVRRNWKLTPINDTHTNLSLNVPYLPPEVYIVPFTISDSSSPPRSTFINLPVTVCPCNVRGNCRTAPKQLQGMPTIQSTVGILLGTLGVIGIILIVIFVRLSYQNSTPPNKGCQERVPLKVSL</sequence>
<keyword evidence="10" id="KW-0547">Nucleotide-binding</keyword>
<evidence type="ECO:0000256" key="9">
    <source>
        <dbReference type="ARBA" id="ARBA00022737"/>
    </source>
</evidence>
<dbReference type="GO" id="GO:0097361">
    <property type="term" value="C:cytosolic [4Fe-4S] assembly targeting complex"/>
    <property type="evidence" value="ECO:0007669"/>
    <property type="project" value="UniProtKB-ARBA"/>
</dbReference>
<dbReference type="GO" id="GO:0016339">
    <property type="term" value="P:calcium-dependent cell-cell adhesion via plasma membrane cell adhesion molecules"/>
    <property type="evidence" value="ECO:0007669"/>
    <property type="project" value="TreeGrafter"/>
</dbReference>
<dbReference type="InterPro" id="IPR034904">
    <property type="entry name" value="FSCA_dom_sf"/>
</dbReference>
<dbReference type="InterPro" id="IPR027417">
    <property type="entry name" value="P-loop_NTPase"/>
</dbReference>
<evidence type="ECO:0000256" key="12">
    <source>
        <dbReference type="ARBA" id="ARBA00022837"/>
    </source>
</evidence>
<evidence type="ECO:0000256" key="21">
    <source>
        <dbReference type="PROSITE-ProRule" id="PRU00043"/>
    </source>
</evidence>
<proteinExistence type="inferred from homology"/>
<dbReference type="SUPFAM" id="SSF52540">
    <property type="entry name" value="P-loop containing nucleoside triphosphate hydrolases"/>
    <property type="match status" value="1"/>
</dbReference>
<dbReference type="SMART" id="SM00112">
    <property type="entry name" value="CA"/>
    <property type="match status" value="7"/>
</dbReference>
<dbReference type="FunFam" id="3.30.300.130:FF:000005">
    <property type="entry name" value="Mitotic spindle-associated mmxd complex subunit"/>
    <property type="match status" value="1"/>
</dbReference>
<dbReference type="Gene3D" id="3.40.50.300">
    <property type="entry name" value="P-loop containing nucleotide triphosphate hydrolases"/>
    <property type="match status" value="1"/>
</dbReference>
<keyword evidence="12 21" id="KW-0106">Calcium</keyword>
<keyword evidence="5" id="KW-0597">Phosphoprotein</keyword>
<keyword evidence="7" id="KW-0479">Metal-binding</keyword>
<evidence type="ECO:0000256" key="14">
    <source>
        <dbReference type="ARBA" id="ARBA00022989"/>
    </source>
</evidence>
<dbReference type="FunFam" id="2.60.40.60:FF:000242">
    <property type="entry name" value="Cadherin 16, KSP-cadherin"/>
    <property type="match status" value="1"/>
</dbReference>
<dbReference type="SMART" id="SM00174">
    <property type="entry name" value="RHO"/>
    <property type="match status" value="1"/>
</dbReference>
<reference evidence="24 25" key="1">
    <citation type="submission" date="2018-10" db="EMBL/GenBank/DDBJ databases">
        <title>Genome assembly for a Yunnan-Guizhou Plateau 3E fish, Anabarilius grahami (Regan), and its evolutionary and genetic applications.</title>
        <authorList>
            <person name="Jiang W."/>
        </authorList>
    </citation>
    <scope>NUCLEOTIDE SEQUENCE [LARGE SCALE GENOMIC DNA]</scope>
    <source>
        <strain evidence="24">AG-KIZ</strain>
        <tissue evidence="24">Muscle</tissue>
    </source>
</reference>
<dbReference type="GO" id="GO:0007059">
    <property type="term" value="P:chromosome segregation"/>
    <property type="evidence" value="ECO:0007669"/>
    <property type="project" value="UniProtKB-KW"/>
</dbReference>
<dbReference type="PROSITE" id="PS00232">
    <property type="entry name" value="CADHERIN_1"/>
    <property type="match status" value="2"/>
</dbReference>
<dbReference type="Gene3D" id="2.60.40.60">
    <property type="entry name" value="Cadherins"/>
    <property type="match status" value="7"/>
</dbReference>
<dbReference type="Proteomes" id="UP000281406">
    <property type="component" value="Unassembled WGS sequence"/>
</dbReference>
<keyword evidence="8" id="KW-0732">Signal</keyword>
<dbReference type="FunFam" id="2.60.40.60:FF:000418">
    <property type="entry name" value="Cadherin 16, KSP-cadherin"/>
    <property type="match status" value="1"/>
</dbReference>
<dbReference type="SUPFAM" id="SSF49313">
    <property type="entry name" value="Cadherin-like"/>
    <property type="match status" value="7"/>
</dbReference>
<evidence type="ECO:0000313" key="24">
    <source>
        <dbReference type="EMBL" id="ROL45346.1"/>
    </source>
</evidence>
<dbReference type="FunFam" id="2.60.40.60:FF:000355">
    <property type="entry name" value="Cadherin 16, KSP-cadherin"/>
    <property type="match status" value="1"/>
</dbReference>
<dbReference type="FunFam" id="2.60.40.60:FF:000123">
    <property type="entry name" value="Protocadherin beta 4"/>
    <property type="match status" value="1"/>
</dbReference>
<keyword evidence="14 22" id="KW-1133">Transmembrane helix</keyword>
<dbReference type="CDD" id="cd11304">
    <property type="entry name" value="Cadherin_repeat"/>
    <property type="match status" value="6"/>
</dbReference>
<dbReference type="SMART" id="SM00175">
    <property type="entry name" value="RAB"/>
    <property type="match status" value="1"/>
</dbReference>
<dbReference type="GO" id="GO:0045296">
    <property type="term" value="F:cadherin binding"/>
    <property type="evidence" value="ECO:0007669"/>
    <property type="project" value="TreeGrafter"/>
</dbReference>